<accession>A0A0C4E2H8</accession>
<comment type="similarity">
    <text evidence="3">Belongs to the CSN1 family.</text>
</comment>
<dbReference type="GO" id="GO:0008180">
    <property type="term" value="C:COP9 signalosome"/>
    <property type="evidence" value="ECO:0007669"/>
    <property type="project" value="UniProtKB-KW"/>
</dbReference>
<comment type="subcellular location">
    <subcellularLocation>
        <location evidence="2">Cytoplasm</location>
    </subcellularLocation>
    <subcellularLocation>
        <location evidence="1">Nucleus</location>
    </subcellularLocation>
</comment>
<evidence type="ECO:0000259" key="7">
    <source>
        <dbReference type="PROSITE" id="PS50250"/>
    </source>
</evidence>
<dbReference type="InterPro" id="IPR019585">
    <property type="entry name" value="Rpn7/CSN1"/>
</dbReference>
<dbReference type="Gene3D" id="1.25.40.570">
    <property type="match status" value="1"/>
</dbReference>
<reference evidence="9" key="4">
    <citation type="journal article" date="2015" name="G3 (Bethesda)">
        <title>Genome sequences of three phytopathogenic species of the Magnaporthaceae family of fungi.</title>
        <authorList>
            <person name="Okagaki L.H."/>
            <person name="Nunes C.C."/>
            <person name="Sailsbery J."/>
            <person name="Clay B."/>
            <person name="Brown D."/>
            <person name="John T."/>
            <person name="Oh Y."/>
            <person name="Young N."/>
            <person name="Fitzgerald M."/>
            <person name="Haas B.J."/>
            <person name="Zeng Q."/>
            <person name="Young S."/>
            <person name="Adiconis X."/>
            <person name="Fan L."/>
            <person name="Levin J.Z."/>
            <person name="Mitchell T.K."/>
            <person name="Okubara P.A."/>
            <person name="Farman M.L."/>
            <person name="Kohn L.M."/>
            <person name="Birren B."/>
            <person name="Ma L.-J."/>
            <person name="Dean R.A."/>
        </authorList>
    </citation>
    <scope>NUCLEOTIDE SEQUENCE</scope>
    <source>
        <strain evidence="9">ATCC 64411 / 73-15</strain>
    </source>
</reference>
<dbReference type="GO" id="GO:0005737">
    <property type="term" value="C:cytoplasm"/>
    <property type="evidence" value="ECO:0007669"/>
    <property type="project" value="UniProtKB-SubCell"/>
</dbReference>
<dbReference type="EMBL" id="ADBL01001601">
    <property type="status" value="NOT_ANNOTATED_CDS"/>
    <property type="molecule type" value="Genomic_DNA"/>
</dbReference>
<dbReference type="OrthoDB" id="422427at2759"/>
<protein>
    <submittedName>
        <fullName evidence="8">CSN-1</fullName>
    </submittedName>
</protein>
<dbReference type="OMA" id="RGIDEQW"/>
<sequence>MAASSEKLLQFFTAMENLGGVVVKDAPKFDLETYMSNYKGRTRFDRLLLIGQSSVALCLDALKAALAEAKKGRDTARYREAADFLRQASPRDAEALVDAQWADATDKSNREETRRLETELKGYKNNLVRESIRMGNEDLGKHLEAIGDLVGAAEAYSRMRQDVTTSKQVMDVNKHMANIALQKRDWATLNANLNKLAALHGQLQDETGLDTFIRVHNGLGLLSQAKYREAAESFLKADVLAPSSHYAGALSANDVAVYGGLLSLATMDRKEMQTRVLENQNFRSFLELEPHIRRAITLFVNSRYSACLAILEGYRTDYLLDLHLQRHVPRLYLQIRSKCISQYLSPFSCVTLACLNESFAIEGESIEEELALMIGGGILNARIDTVEKLVITTATRPRIQMQAAALNTVLAYEREAVERLRRMNLLSAELDIKTQRRNHGGPPFTTVSDEWFDEVPPQAA</sequence>
<dbReference type="PROSITE" id="PS50250">
    <property type="entry name" value="PCI"/>
    <property type="match status" value="1"/>
</dbReference>
<dbReference type="PANTHER" id="PTHR14145">
    <property type="entry name" value="26S PROTESOME SUBUNIT 6"/>
    <property type="match status" value="1"/>
</dbReference>
<reference evidence="8" key="3">
    <citation type="submission" date="2011-03" db="EMBL/GenBank/DDBJ databases">
        <title>Annotation of Magnaporthe poae ATCC 64411.</title>
        <authorList>
            <person name="Ma L.-J."/>
            <person name="Dead R."/>
            <person name="Young S.K."/>
            <person name="Zeng Q."/>
            <person name="Gargeya S."/>
            <person name="Fitzgerald M."/>
            <person name="Haas B."/>
            <person name="Abouelleil A."/>
            <person name="Alvarado L."/>
            <person name="Arachchi H.M."/>
            <person name="Berlin A."/>
            <person name="Brown A."/>
            <person name="Chapman S.B."/>
            <person name="Chen Z."/>
            <person name="Dunbar C."/>
            <person name="Freedman E."/>
            <person name="Gearin G."/>
            <person name="Gellesch M."/>
            <person name="Goldberg J."/>
            <person name="Griggs A."/>
            <person name="Gujja S."/>
            <person name="Heiman D."/>
            <person name="Howarth C."/>
            <person name="Larson L."/>
            <person name="Lui A."/>
            <person name="MacDonald P.J.P."/>
            <person name="Mehta T."/>
            <person name="Montmayeur A."/>
            <person name="Murphy C."/>
            <person name="Neiman D."/>
            <person name="Pearson M."/>
            <person name="Priest M."/>
            <person name="Roberts A."/>
            <person name="Saif S."/>
            <person name="Shea T."/>
            <person name="Shenoy N."/>
            <person name="Sisk P."/>
            <person name="Stolte C."/>
            <person name="Sykes S."/>
            <person name="Yandava C."/>
            <person name="Wortman J."/>
            <person name="Nusbaum C."/>
            <person name="Birren B."/>
        </authorList>
    </citation>
    <scope>NUCLEOTIDE SEQUENCE</scope>
    <source>
        <strain evidence="8">ATCC 64411</strain>
    </source>
</reference>
<evidence type="ECO:0000313" key="8">
    <source>
        <dbReference type="EMBL" id="KLU87617.1"/>
    </source>
</evidence>
<dbReference type="STRING" id="644358.A0A0C4E2H8"/>
<dbReference type="VEuPathDB" id="FungiDB:MAPG_06614"/>
<dbReference type="Pfam" id="PF01399">
    <property type="entry name" value="PCI"/>
    <property type="match status" value="1"/>
</dbReference>
<keyword evidence="5" id="KW-0736">Signalosome</keyword>
<name>A0A0C4E2H8_MAGP6</name>
<proteinExistence type="inferred from homology"/>
<dbReference type="Proteomes" id="UP000011715">
    <property type="component" value="Unassembled WGS sequence"/>
</dbReference>
<dbReference type="EnsemblFungi" id="MAPG_06614T0">
    <property type="protein sequence ID" value="MAPG_06614T0"/>
    <property type="gene ID" value="MAPG_06614"/>
</dbReference>
<dbReference type="Pfam" id="PF10602">
    <property type="entry name" value="RPN7"/>
    <property type="match status" value="1"/>
</dbReference>
<reference evidence="8" key="1">
    <citation type="submission" date="2010-05" db="EMBL/GenBank/DDBJ databases">
        <title>The Genome Sequence of Magnaporthe poae strain ATCC 64411.</title>
        <authorList>
            <consortium name="The Broad Institute Genome Sequencing Platform"/>
            <consortium name="Broad Institute Genome Sequencing Center for Infectious Disease"/>
            <person name="Ma L.-J."/>
            <person name="Dead R."/>
            <person name="Young S."/>
            <person name="Zeng Q."/>
            <person name="Koehrsen M."/>
            <person name="Alvarado L."/>
            <person name="Berlin A."/>
            <person name="Chapman S.B."/>
            <person name="Chen Z."/>
            <person name="Freedman E."/>
            <person name="Gellesch M."/>
            <person name="Goldberg J."/>
            <person name="Griggs A."/>
            <person name="Gujja S."/>
            <person name="Heilman E.R."/>
            <person name="Heiman D."/>
            <person name="Hepburn T."/>
            <person name="Howarth C."/>
            <person name="Jen D."/>
            <person name="Larson L."/>
            <person name="Mehta T."/>
            <person name="Neiman D."/>
            <person name="Pearson M."/>
            <person name="Roberts A."/>
            <person name="Saif S."/>
            <person name="Shea T."/>
            <person name="Shenoy N."/>
            <person name="Sisk P."/>
            <person name="Stolte C."/>
            <person name="Sykes S."/>
            <person name="Walk T."/>
            <person name="White J."/>
            <person name="Yandava C."/>
            <person name="Haas B."/>
            <person name="Nusbaum C."/>
            <person name="Birren B."/>
        </authorList>
    </citation>
    <scope>NUCLEOTIDE SEQUENCE</scope>
    <source>
        <strain evidence="8">ATCC 64411</strain>
    </source>
</reference>
<organism evidence="9 10">
    <name type="scientific">Magnaporthiopsis poae (strain ATCC 64411 / 73-15)</name>
    <name type="common">Kentucky bluegrass fungus</name>
    <name type="synonym">Magnaporthe poae</name>
    <dbReference type="NCBI Taxonomy" id="644358"/>
    <lineage>
        <taxon>Eukaryota</taxon>
        <taxon>Fungi</taxon>
        <taxon>Dikarya</taxon>
        <taxon>Ascomycota</taxon>
        <taxon>Pezizomycotina</taxon>
        <taxon>Sordariomycetes</taxon>
        <taxon>Sordariomycetidae</taxon>
        <taxon>Magnaporthales</taxon>
        <taxon>Magnaporthaceae</taxon>
        <taxon>Magnaporthiopsis</taxon>
    </lineage>
</organism>
<keyword evidence="6" id="KW-0539">Nucleus</keyword>
<dbReference type="InterPro" id="IPR036390">
    <property type="entry name" value="WH_DNA-bd_sf"/>
</dbReference>
<dbReference type="PANTHER" id="PTHR14145:SF2">
    <property type="entry name" value="COP9 SIGNALOSOME COMPLEX SUBUNIT 1"/>
    <property type="match status" value="1"/>
</dbReference>
<gene>
    <name evidence="8" type="ORF">MAPG_06614</name>
</gene>
<evidence type="ECO:0000256" key="6">
    <source>
        <dbReference type="ARBA" id="ARBA00023242"/>
    </source>
</evidence>
<evidence type="ECO:0000313" key="9">
    <source>
        <dbReference type="EnsemblFungi" id="MAPG_06614T0"/>
    </source>
</evidence>
<keyword evidence="4" id="KW-0963">Cytoplasm</keyword>
<evidence type="ECO:0000256" key="4">
    <source>
        <dbReference type="ARBA" id="ARBA00022490"/>
    </source>
</evidence>
<evidence type="ECO:0000256" key="3">
    <source>
        <dbReference type="ARBA" id="ARBA00008793"/>
    </source>
</evidence>
<dbReference type="SUPFAM" id="SSF46785">
    <property type="entry name" value="Winged helix' DNA-binding domain"/>
    <property type="match status" value="1"/>
</dbReference>
<dbReference type="EMBL" id="GL876970">
    <property type="protein sequence ID" value="KLU87617.1"/>
    <property type="molecule type" value="Genomic_DNA"/>
</dbReference>
<feature type="domain" description="PCI" evidence="7">
    <location>
        <begin position="226"/>
        <end position="397"/>
    </location>
</feature>
<dbReference type="AlphaFoldDB" id="A0A0C4E2H8"/>
<reference evidence="10" key="2">
    <citation type="submission" date="2010-05" db="EMBL/GenBank/DDBJ databases">
        <title>The genome sequence of Magnaporthe poae strain ATCC 64411.</title>
        <authorList>
            <person name="Ma L.-J."/>
            <person name="Dead R."/>
            <person name="Young S."/>
            <person name="Zeng Q."/>
            <person name="Koehrsen M."/>
            <person name="Alvarado L."/>
            <person name="Berlin A."/>
            <person name="Chapman S.B."/>
            <person name="Chen Z."/>
            <person name="Freedman E."/>
            <person name="Gellesch M."/>
            <person name="Goldberg J."/>
            <person name="Griggs A."/>
            <person name="Gujja S."/>
            <person name="Heilman E.R."/>
            <person name="Heiman D."/>
            <person name="Hepburn T."/>
            <person name="Howarth C."/>
            <person name="Jen D."/>
            <person name="Larson L."/>
            <person name="Mehta T."/>
            <person name="Neiman D."/>
            <person name="Pearson M."/>
            <person name="Roberts A."/>
            <person name="Saif S."/>
            <person name="Shea T."/>
            <person name="Shenoy N."/>
            <person name="Sisk P."/>
            <person name="Stolte C."/>
            <person name="Sykes S."/>
            <person name="Walk T."/>
            <person name="White J."/>
            <person name="Yandava C."/>
            <person name="Haas B."/>
            <person name="Nusbaum C."/>
            <person name="Birren B."/>
        </authorList>
    </citation>
    <scope>NUCLEOTIDE SEQUENCE [LARGE SCALE GENOMIC DNA]</scope>
    <source>
        <strain evidence="10">ATCC 64411 / 73-15</strain>
    </source>
</reference>
<evidence type="ECO:0000313" key="10">
    <source>
        <dbReference type="Proteomes" id="UP000011715"/>
    </source>
</evidence>
<dbReference type="InterPro" id="IPR000717">
    <property type="entry name" value="PCI_dom"/>
</dbReference>
<reference evidence="9" key="5">
    <citation type="submission" date="2015-06" db="UniProtKB">
        <authorList>
            <consortium name="EnsemblFungi"/>
        </authorList>
    </citation>
    <scope>IDENTIFICATION</scope>
    <source>
        <strain evidence="9">ATCC 64411</strain>
    </source>
</reference>
<dbReference type="eggNOG" id="KOG0686">
    <property type="taxonomic scope" value="Eukaryota"/>
</dbReference>
<keyword evidence="10" id="KW-1185">Reference proteome</keyword>
<dbReference type="InterPro" id="IPR045135">
    <property type="entry name" value="Rpn7_N"/>
</dbReference>
<evidence type="ECO:0000256" key="2">
    <source>
        <dbReference type="ARBA" id="ARBA00004496"/>
    </source>
</evidence>
<evidence type="ECO:0000256" key="5">
    <source>
        <dbReference type="ARBA" id="ARBA00022790"/>
    </source>
</evidence>
<evidence type="ECO:0000256" key="1">
    <source>
        <dbReference type="ARBA" id="ARBA00004123"/>
    </source>
</evidence>
<dbReference type="SMART" id="SM00088">
    <property type="entry name" value="PINT"/>
    <property type="match status" value="1"/>
</dbReference>